<feature type="domain" description="BPL/LPL catalytic" evidence="8">
    <location>
        <begin position="26"/>
        <end position="210"/>
    </location>
</feature>
<keyword evidence="10" id="KW-1185">Reference proteome</keyword>
<dbReference type="PROSITE" id="PS51733">
    <property type="entry name" value="BPL_LPL_CATALYTIC"/>
    <property type="match status" value="1"/>
</dbReference>
<dbReference type="GO" id="GO:0016979">
    <property type="term" value="F:lipoate-protein ligase activity"/>
    <property type="evidence" value="ECO:0007669"/>
    <property type="project" value="UniProtKB-EC"/>
</dbReference>
<evidence type="ECO:0000313" key="9">
    <source>
        <dbReference type="EMBL" id="UWD34195.1"/>
    </source>
</evidence>
<dbReference type="PANTHER" id="PTHR12561:SF3">
    <property type="entry name" value="LIPOYLTRANSFERASE 1, MITOCHONDRIAL"/>
    <property type="match status" value="1"/>
</dbReference>
<protein>
    <recommendedName>
        <fullName evidence="3">lipoate--protein ligase</fullName>
        <ecNumber evidence="3">6.3.1.20</ecNumber>
    </recommendedName>
</protein>
<dbReference type="SUPFAM" id="SSF55681">
    <property type="entry name" value="Class II aaRS and biotin synthetases"/>
    <property type="match status" value="1"/>
</dbReference>
<comment type="pathway">
    <text evidence="1">Protein modification; protein lipoylation via exogenous pathway; protein N(6)-(lipoyl)lysine from lipoate: step 2/2.</text>
</comment>
<dbReference type="InterPro" id="IPR045864">
    <property type="entry name" value="aa-tRNA-synth_II/BPL/LPL"/>
</dbReference>
<keyword evidence="5" id="KW-0547">Nucleotide-binding</keyword>
<dbReference type="PANTHER" id="PTHR12561">
    <property type="entry name" value="LIPOATE-PROTEIN LIGASE"/>
    <property type="match status" value="1"/>
</dbReference>
<comment type="pathway">
    <text evidence="2">Protein modification; protein lipoylation via exogenous pathway; protein N(6)-(lipoyl)lysine from lipoate: step 1/2.</text>
</comment>
<dbReference type="Pfam" id="PF10437">
    <property type="entry name" value="Lip_prot_lig_C"/>
    <property type="match status" value="1"/>
</dbReference>
<dbReference type="Proteomes" id="UP001058364">
    <property type="component" value="Chromosome"/>
</dbReference>
<evidence type="ECO:0000256" key="5">
    <source>
        <dbReference type="ARBA" id="ARBA00022741"/>
    </source>
</evidence>
<dbReference type="Pfam" id="PF21948">
    <property type="entry name" value="LplA-B_cat"/>
    <property type="match status" value="1"/>
</dbReference>
<evidence type="ECO:0000259" key="8">
    <source>
        <dbReference type="PROSITE" id="PS51733"/>
    </source>
</evidence>
<gene>
    <name evidence="9" type="ORF">NX772_03885</name>
</gene>
<proteinExistence type="predicted"/>
<organism evidence="9 10">
    <name type="scientific">Mesomycoplasma molare</name>
    <dbReference type="NCBI Taxonomy" id="171288"/>
    <lineage>
        <taxon>Bacteria</taxon>
        <taxon>Bacillati</taxon>
        <taxon>Mycoplasmatota</taxon>
        <taxon>Mycoplasmoidales</taxon>
        <taxon>Metamycoplasmataceae</taxon>
        <taxon>Mesomycoplasma</taxon>
    </lineage>
</organism>
<dbReference type="CDD" id="cd16443">
    <property type="entry name" value="LplA"/>
    <property type="match status" value="1"/>
</dbReference>
<dbReference type="Gene3D" id="3.30.930.10">
    <property type="entry name" value="Bira Bifunctional Protein, Domain 2"/>
    <property type="match status" value="1"/>
</dbReference>
<evidence type="ECO:0000256" key="2">
    <source>
        <dbReference type="ARBA" id="ARBA00005124"/>
    </source>
</evidence>
<evidence type="ECO:0000256" key="1">
    <source>
        <dbReference type="ARBA" id="ARBA00005085"/>
    </source>
</evidence>
<dbReference type="InterPro" id="IPR019491">
    <property type="entry name" value="Lipoate_protein_ligase_C"/>
</dbReference>
<dbReference type="SUPFAM" id="SSF82649">
    <property type="entry name" value="SufE/NifU"/>
    <property type="match status" value="1"/>
</dbReference>
<evidence type="ECO:0000256" key="7">
    <source>
        <dbReference type="ARBA" id="ARBA00048037"/>
    </source>
</evidence>
<dbReference type="EC" id="6.3.1.20" evidence="3"/>
<comment type="catalytic activity">
    <reaction evidence="7">
        <text>L-lysyl-[lipoyl-carrier protein] + (R)-lipoate + ATP = N(6)-[(R)-lipoyl]-L-lysyl-[lipoyl-carrier protein] + AMP + diphosphate + H(+)</text>
        <dbReference type="Rhea" id="RHEA:49288"/>
        <dbReference type="Rhea" id="RHEA-COMP:10500"/>
        <dbReference type="Rhea" id="RHEA-COMP:10502"/>
        <dbReference type="ChEBI" id="CHEBI:15378"/>
        <dbReference type="ChEBI" id="CHEBI:29969"/>
        <dbReference type="ChEBI" id="CHEBI:30616"/>
        <dbReference type="ChEBI" id="CHEBI:33019"/>
        <dbReference type="ChEBI" id="CHEBI:83088"/>
        <dbReference type="ChEBI" id="CHEBI:83099"/>
        <dbReference type="ChEBI" id="CHEBI:456215"/>
        <dbReference type="EC" id="6.3.1.20"/>
    </reaction>
</comment>
<evidence type="ECO:0000256" key="6">
    <source>
        <dbReference type="ARBA" id="ARBA00022840"/>
    </source>
</evidence>
<dbReference type="EMBL" id="CP103423">
    <property type="protein sequence ID" value="UWD34195.1"/>
    <property type="molecule type" value="Genomic_DNA"/>
</dbReference>
<evidence type="ECO:0000313" key="10">
    <source>
        <dbReference type="Proteomes" id="UP001058364"/>
    </source>
</evidence>
<accession>A0ABY5TVD2</accession>
<sequence>MKIYISKNYSPFFNLVLEEIMAKDENNNEDIIFIYQHSNAIIIGRNQNAFKEVKLDILKEEKIELYRRLSGGGAVFHDLGNINFSFITKKDEMGYQKFLKPVLEFLKTLNLNAEFKGRNDLMINGAKFSGNAQFIHKDKIVHHGTMLFDANLSKLAKVLNPSKLKIQSKGIESIRQRVTNLINELETKITVDEFINKFAIFLEQKYDAKILEIPNQYINEIEKLATLRSSEDWIFGKNPEFSIFNEEKTAGGILQISSEIKENKIQNIKFEGDFLSKLNTGEISNLLIGHNFNKESVEYVLQSIKNINDYFGNITIEEILKVMFG</sequence>
<evidence type="ECO:0000256" key="4">
    <source>
        <dbReference type="ARBA" id="ARBA00022598"/>
    </source>
</evidence>
<evidence type="ECO:0000256" key="3">
    <source>
        <dbReference type="ARBA" id="ARBA00012367"/>
    </source>
</evidence>
<name>A0ABY5TVD2_9BACT</name>
<reference evidence="9" key="1">
    <citation type="submission" date="2022-08" db="EMBL/GenBank/DDBJ databases">
        <title>Complete genome sequence of Mycoplasma molare type strain H 542.</title>
        <authorList>
            <person name="Spergser J."/>
        </authorList>
    </citation>
    <scope>NUCLEOTIDE SEQUENCE</scope>
    <source>
        <strain evidence="9">H 542</strain>
    </source>
</reference>
<keyword evidence="6" id="KW-0067">ATP-binding</keyword>
<dbReference type="NCBIfam" id="TIGR00545">
    <property type="entry name" value="lipoyltrans"/>
    <property type="match status" value="1"/>
</dbReference>
<keyword evidence="4 9" id="KW-0436">Ligase</keyword>
<dbReference type="RefSeq" id="WP_027123617.1">
    <property type="nucleotide sequence ID" value="NZ_CP103423.1"/>
</dbReference>
<dbReference type="InterPro" id="IPR004143">
    <property type="entry name" value="BPL_LPL_catalytic"/>
</dbReference>
<dbReference type="InterPro" id="IPR004562">
    <property type="entry name" value="LipoylTrfase_LipoateP_Ligase"/>
</dbReference>
<dbReference type="Gene3D" id="3.30.390.50">
    <property type="entry name" value="CO dehydrogenase flavoprotein, C-terminal domain"/>
    <property type="match status" value="1"/>
</dbReference>